<evidence type="ECO:0000313" key="1">
    <source>
        <dbReference type="EMBL" id="KAL2744737.1"/>
    </source>
</evidence>
<accession>A0ABD2CI46</accession>
<dbReference type="AlphaFoldDB" id="A0ABD2CI46"/>
<sequence>MYTSSEKLNGVVGIPYHSWDDIRDQLPVNGSILVKWRSGDTLPLVRRYKGLTDSEWFNLSTNFNEYTSIKCGSGGTLPLVRRYKGPTDSEWFNLSTNFNEYTSIKCGSGGTLPLVRRYKGPTDSEWFNLSTNFNEIKCGSGDTLPLMRRYKGPTDSEWFNLATNFNEHRAGIDDDFTQVQCGIIHILHILYYFFCFTLRSALWKDLDSLSPRVNLEIFTDAICVSINEQLIQIYNNLNAKWGNLPPVTTTKSLLVQLCFELRRVDLDIFALSRDLDYLSPHVDLEIFTDAIRVSIDEQLIQIYNNLNAKWGYTPTRDDNKVGYLTDPYIQLCFELRRVDLDIFALSRDLDYLSPHVDLEIFTDAIRVSINERLKNDVGLLVQLCVGLRPVNLEIFTDDIRVRINEQLIQIYNSLFDFRLKCDVGLLVQLCVGLRPVNLEIFTDDIRVRINEQLIQIYNSLFDFRLKCDVGLLVQLCVELRRVNLEIFTPLRNFENLSPRVDLEIFEHLRDFENLSPRVDLEIFTPLRNFENLSPRVDLEIFAPLRDFENLSARVNLEIFTDVIRLLVQLCFELRRVDLEIFGLSRDLDNLSPHVDLEIFALLVDFENLSPRVDLEIFAPLMDFENLSPRVDLEIFMDVIRVSINEQLIQIYNNLNAKWGYTPTRDDNKVEIFALLEDFENLSSRVDLEIYTLSRDLDNLSPSVDLEIYTLSRDLDNLCPPADLEIFTECYSCNDTDYFVSIFMFQNLIANARVTMKLRAMQSLESVFVRKCITEEDLDQLRCRPTSFSTNYNSSTLNFDLNRGPVFWSRRRTSKVVIVVRARSKEEAMCRRGPHKLWLKRATIRLLSYFRKFYRTLRKWLLLGDRWTYHRGIFTRKKGMSPCFRTRMIGKTLTHDRSCLEMFEADGVDSGAICKRGFIHLQFAEKPEAPEAEKHLGSRILEHDRSCLEMFEADGVDSGAICKRGFIHLQFAEKPEAPEAEKHLGSVESPLVRVPQAFHRPRTMEGLRFLYPVSPWVSNCSNLHAVGPGSEVLVNLQNLMVCKYCRANGCVLSDFFKISSVFYRVGPMGRAHGRGLLCGSLFSIEKSSSNFSHSDIHVSVRARLKVLPGTSFYLFGDYLFTPVSRILESRVPVSSWVP</sequence>
<reference evidence="1 2" key="1">
    <citation type="journal article" date="2024" name="Ann. Entomol. Soc. Am.">
        <title>Genomic analyses of the southern and eastern yellowjacket wasps (Hymenoptera: Vespidae) reveal evolutionary signatures of social life.</title>
        <authorList>
            <person name="Catto M.A."/>
            <person name="Caine P.B."/>
            <person name="Orr S.E."/>
            <person name="Hunt B.G."/>
            <person name="Goodisman M.A.D."/>
        </authorList>
    </citation>
    <scope>NUCLEOTIDE SEQUENCE [LARGE SCALE GENOMIC DNA]</scope>
    <source>
        <strain evidence="1">232</strain>
        <tissue evidence="1">Head and thorax</tissue>
    </source>
</reference>
<name>A0ABD2CI46_VESMC</name>
<proteinExistence type="predicted"/>
<dbReference type="Proteomes" id="UP001607303">
    <property type="component" value="Unassembled WGS sequence"/>
</dbReference>
<organism evidence="1 2">
    <name type="scientific">Vespula maculifrons</name>
    <name type="common">Eastern yellow jacket</name>
    <name type="synonym">Wasp</name>
    <dbReference type="NCBI Taxonomy" id="7453"/>
    <lineage>
        <taxon>Eukaryota</taxon>
        <taxon>Metazoa</taxon>
        <taxon>Ecdysozoa</taxon>
        <taxon>Arthropoda</taxon>
        <taxon>Hexapoda</taxon>
        <taxon>Insecta</taxon>
        <taxon>Pterygota</taxon>
        <taxon>Neoptera</taxon>
        <taxon>Endopterygota</taxon>
        <taxon>Hymenoptera</taxon>
        <taxon>Apocrita</taxon>
        <taxon>Aculeata</taxon>
        <taxon>Vespoidea</taxon>
        <taxon>Vespidae</taxon>
        <taxon>Vespinae</taxon>
        <taxon>Vespula</taxon>
    </lineage>
</organism>
<evidence type="ECO:0000313" key="2">
    <source>
        <dbReference type="Proteomes" id="UP001607303"/>
    </source>
</evidence>
<dbReference type="EMBL" id="JAYRBN010000050">
    <property type="protein sequence ID" value="KAL2744737.1"/>
    <property type="molecule type" value="Genomic_DNA"/>
</dbReference>
<comment type="caution">
    <text evidence="1">The sequence shown here is derived from an EMBL/GenBank/DDBJ whole genome shotgun (WGS) entry which is preliminary data.</text>
</comment>
<keyword evidence="2" id="KW-1185">Reference proteome</keyword>
<protein>
    <submittedName>
        <fullName evidence="1">Uncharacterized protein</fullName>
    </submittedName>
</protein>
<gene>
    <name evidence="1" type="ORF">V1477_007279</name>
</gene>